<keyword evidence="1" id="KW-0732">Signal</keyword>
<organism evidence="2 3">
    <name type="scientific">Labeo rohita</name>
    <name type="common">Indian major carp</name>
    <name type="synonym">Cyprinus rohita</name>
    <dbReference type="NCBI Taxonomy" id="84645"/>
    <lineage>
        <taxon>Eukaryota</taxon>
        <taxon>Metazoa</taxon>
        <taxon>Chordata</taxon>
        <taxon>Craniata</taxon>
        <taxon>Vertebrata</taxon>
        <taxon>Euteleostomi</taxon>
        <taxon>Actinopterygii</taxon>
        <taxon>Neopterygii</taxon>
        <taxon>Teleostei</taxon>
        <taxon>Ostariophysi</taxon>
        <taxon>Cypriniformes</taxon>
        <taxon>Cyprinidae</taxon>
        <taxon>Labeoninae</taxon>
        <taxon>Labeonini</taxon>
        <taxon>Labeo</taxon>
    </lineage>
</organism>
<name>A0ABQ8MZA9_LABRO</name>
<reference evidence="2 3" key="1">
    <citation type="submission" date="2022-01" db="EMBL/GenBank/DDBJ databases">
        <title>A high-quality chromosome-level genome assembly of rohu carp, Labeo rohita.</title>
        <authorList>
            <person name="Arick M.A. II"/>
            <person name="Hsu C.-Y."/>
            <person name="Magbanua Z."/>
            <person name="Pechanova O."/>
            <person name="Grover C."/>
            <person name="Miller E."/>
            <person name="Thrash A."/>
            <person name="Ezzel L."/>
            <person name="Alam S."/>
            <person name="Benzie J."/>
            <person name="Hamilton M."/>
            <person name="Karsi A."/>
            <person name="Lawrence M.L."/>
            <person name="Peterson D.G."/>
        </authorList>
    </citation>
    <scope>NUCLEOTIDE SEQUENCE [LARGE SCALE GENOMIC DNA]</scope>
    <source>
        <strain evidence="3">BAU-BD-2019</strain>
        <tissue evidence="2">Blood</tissue>
    </source>
</reference>
<feature type="chain" id="PRO_5045481741" evidence="1">
    <location>
        <begin position="21"/>
        <end position="154"/>
    </location>
</feature>
<evidence type="ECO:0000256" key="1">
    <source>
        <dbReference type="SAM" id="SignalP"/>
    </source>
</evidence>
<dbReference type="EMBL" id="JACTAM010000002">
    <property type="protein sequence ID" value="KAI2667782.1"/>
    <property type="molecule type" value="Genomic_DNA"/>
</dbReference>
<dbReference type="Gene3D" id="2.40.50.40">
    <property type="match status" value="1"/>
</dbReference>
<evidence type="ECO:0000313" key="3">
    <source>
        <dbReference type="Proteomes" id="UP000830375"/>
    </source>
</evidence>
<dbReference type="InterPro" id="IPR036048">
    <property type="entry name" value="Interleukin_8-like_sf"/>
</dbReference>
<feature type="signal peptide" evidence="1">
    <location>
        <begin position="1"/>
        <end position="20"/>
    </location>
</feature>
<dbReference type="SUPFAM" id="SSF54117">
    <property type="entry name" value="Interleukin 8-like chemokines"/>
    <property type="match status" value="1"/>
</dbReference>
<comment type="caution">
    <text evidence="2">The sequence shown here is derived from an EMBL/GenBank/DDBJ whole genome shotgun (WGS) entry which is preliminary data.</text>
</comment>
<proteinExistence type="predicted"/>
<protein>
    <submittedName>
        <fullName evidence="2">C-C motif chemokine 2</fullName>
    </submittedName>
</protein>
<accession>A0ABQ8MZA9</accession>
<dbReference type="Proteomes" id="UP000830375">
    <property type="component" value="Unassembled WGS sequence"/>
</dbReference>
<keyword evidence="3" id="KW-1185">Reference proteome</keyword>
<sequence length="154" mass="17199">MKFILFTAILFSMGWMNIEGSDDGLLGCCLTVSNTRTSVENILINQDYVLSELFQTRKNKVICSDPDDAWAKRVMAIVDSRRTLTHAPSKKPLVFGTENLVQTTTQGLMTTEGKIRQHTLHGKHSNYLNCVCAPGIHHVMGTKCPHKDSNTSKF</sequence>
<gene>
    <name evidence="2" type="ORF">H4Q32_004361</name>
</gene>
<evidence type="ECO:0000313" key="2">
    <source>
        <dbReference type="EMBL" id="KAI2667782.1"/>
    </source>
</evidence>